<dbReference type="InterPro" id="IPR044925">
    <property type="entry name" value="His-Me_finger_sf"/>
</dbReference>
<dbReference type="Proteomes" id="UP000694941">
    <property type="component" value="Unplaced"/>
</dbReference>
<evidence type="ECO:0000313" key="5">
    <source>
        <dbReference type="RefSeq" id="XP_022257198.1"/>
    </source>
</evidence>
<sequence>MLHSQTVEKMPRTRKAENKNLEVKPITFLIQRSSCKERRKTVLAKSFMELKRKACLEFKIDSNDVKFVLQDGTEVSDDDFLQTRPNYTCLTLLKQEEFYSYLPQQVKEALDTIATVITQNKRVFIEADEFVEEKLHLLQQLQKIIEKIVVSDEQKFADLRKDHMEWFEGLDYRYTSKKEFMQGNAQQRIRSYYYK</sequence>
<dbReference type="PANTHER" id="PTHR13067:SF2">
    <property type="entry name" value="CASPASE-ACTIVATED DNASE"/>
    <property type="match status" value="1"/>
</dbReference>
<dbReference type="InterPro" id="IPR039729">
    <property type="entry name" value="DFF40"/>
</dbReference>
<dbReference type="Gene3D" id="3.10.20.10">
    <property type="match status" value="1"/>
</dbReference>
<dbReference type="RefSeq" id="XP_022257198.1">
    <property type="nucleotide sequence ID" value="XM_022401490.1"/>
</dbReference>
<organism evidence="4 5">
    <name type="scientific">Limulus polyphemus</name>
    <name type="common">Atlantic horseshoe crab</name>
    <dbReference type="NCBI Taxonomy" id="6850"/>
    <lineage>
        <taxon>Eukaryota</taxon>
        <taxon>Metazoa</taxon>
        <taxon>Ecdysozoa</taxon>
        <taxon>Arthropoda</taxon>
        <taxon>Chelicerata</taxon>
        <taxon>Merostomata</taxon>
        <taxon>Xiphosura</taxon>
        <taxon>Limulidae</taxon>
        <taxon>Limulus</taxon>
    </lineage>
</organism>
<protein>
    <submittedName>
        <fullName evidence="5">DNAation factor subunit beta-like</fullName>
    </submittedName>
</protein>
<feature type="domain" description="CIDE-N" evidence="3">
    <location>
        <begin position="25"/>
        <end position="101"/>
    </location>
</feature>
<dbReference type="GeneID" id="111089281"/>
<dbReference type="InterPro" id="IPR015311">
    <property type="entry name" value="DFF40_C"/>
</dbReference>
<evidence type="ECO:0000313" key="4">
    <source>
        <dbReference type="Proteomes" id="UP000694941"/>
    </source>
</evidence>
<dbReference type="PROSITE" id="PS51135">
    <property type="entry name" value="CIDE_N"/>
    <property type="match status" value="1"/>
</dbReference>
<feature type="non-terminal residue" evidence="5">
    <location>
        <position position="195"/>
    </location>
</feature>
<reference evidence="5" key="1">
    <citation type="submission" date="2025-08" db="UniProtKB">
        <authorList>
            <consortium name="RefSeq"/>
        </authorList>
    </citation>
    <scope>IDENTIFICATION</scope>
    <source>
        <tissue evidence="5">Muscle</tissue>
    </source>
</reference>
<dbReference type="SUPFAM" id="SSF54060">
    <property type="entry name" value="His-Me finger endonucleases"/>
    <property type="match status" value="1"/>
</dbReference>
<dbReference type="InterPro" id="IPR003508">
    <property type="entry name" value="CIDE-N_dom"/>
</dbReference>
<gene>
    <name evidence="5" type="primary">LOC111089281</name>
</gene>
<proteinExistence type="predicted"/>
<evidence type="ECO:0000256" key="1">
    <source>
        <dbReference type="ARBA" id="ARBA00022703"/>
    </source>
</evidence>
<keyword evidence="1 2" id="KW-0053">Apoptosis</keyword>
<dbReference type="Pfam" id="PF09230">
    <property type="entry name" value="DFF40"/>
    <property type="match status" value="1"/>
</dbReference>
<dbReference type="SUPFAM" id="SSF54277">
    <property type="entry name" value="CAD &amp; PB1 domains"/>
    <property type="match status" value="1"/>
</dbReference>
<evidence type="ECO:0000259" key="3">
    <source>
        <dbReference type="PROSITE" id="PS51135"/>
    </source>
</evidence>
<dbReference type="SMART" id="SM00266">
    <property type="entry name" value="CAD"/>
    <property type="match status" value="1"/>
</dbReference>
<dbReference type="Pfam" id="PF02017">
    <property type="entry name" value="CIDE-N"/>
    <property type="match status" value="1"/>
</dbReference>
<accession>A0ABM1TMU2</accession>
<evidence type="ECO:0000256" key="2">
    <source>
        <dbReference type="PROSITE-ProRule" id="PRU00447"/>
    </source>
</evidence>
<name>A0ABM1TMU2_LIMPO</name>
<dbReference type="PANTHER" id="PTHR13067">
    <property type="entry name" value="CASPASE-ACTIVATED DNASE"/>
    <property type="match status" value="1"/>
</dbReference>
<keyword evidence="4" id="KW-1185">Reference proteome</keyword>